<name>A0ABP7N5P0_9GAMM</name>
<gene>
    <name evidence="2" type="ORF">GCM10022277_35870</name>
</gene>
<reference evidence="3" key="1">
    <citation type="journal article" date="2019" name="Int. J. Syst. Evol. Microbiol.">
        <title>The Global Catalogue of Microorganisms (GCM) 10K type strain sequencing project: providing services to taxonomists for standard genome sequencing and annotation.</title>
        <authorList>
            <consortium name="The Broad Institute Genomics Platform"/>
            <consortium name="The Broad Institute Genome Sequencing Center for Infectious Disease"/>
            <person name="Wu L."/>
            <person name="Ma J."/>
        </authorList>
    </citation>
    <scope>NUCLEOTIDE SEQUENCE [LARGE SCALE GENOMIC DNA]</scope>
    <source>
        <strain evidence="3">JCM 17551</strain>
    </source>
</reference>
<evidence type="ECO:0000313" key="2">
    <source>
        <dbReference type="EMBL" id="GAA3936251.1"/>
    </source>
</evidence>
<evidence type="ECO:0000256" key="1">
    <source>
        <dbReference type="SAM" id="MobiDB-lite"/>
    </source>
</evidence>
<evidence type="ECO:0000313" key="3">
    <source>
        <dbReference type="Proteomes" id="UP001501565"/>
    </source>
</evidence>
<dbReference type="RefSeq" id="WP_344799987.1">
    <property type="nucleotide sequence ID" value="NZ_BAABBN010000012.1"/>
</dbReference>
<organism evidence="2 3">
    <name type="scientific">Litoribacillus peritrichatus</name>
    <dbReference type="NCBI Taxonomy" id="718191"/>
    <lineage>
        <taxon>Bacteria</taxon>
        <taxon>Pseudomonadati</taxon>
        <taxon>Pseudomonadota</taxon>
        <taxon>Gammaproteobacteria</taxon>
        <taxon>Oceanospirillales</taxon>
        <taxon>Oceanospirillaceae</taxon>
        <taxon>Litoribacillus</taxon>
    </lineage>
</organism>
<feature type="compositionally biased region" description="Basic and acidic residues" evidence="1">
    <location>
        <begin position="316"/>
        <end position="337"/>
    </location>
</feature>
<dbReference type="EMBL" id="BAABBN010000012">
    <property type="protein sequence ID" value="GAA3936251.1"/>
    <property type="molecule type" value="Genomic_DNA"/>
</dbReference>
<dbReference type="Pfam" id="PF21973">
    <property type="entry name" value="DUF6925"/>
    <property type="match status" value="1"/>
</dbReference>
<comment type="caution">
    <text evidence="2">The sequence shown here is derived from an EMBL/GenBank/DDBJ whole genome shotgun (WGS) entry which is preliminary data.</text>
</comment>
<keyword evidence="3" id="KW-1185">Reference proteome</keyword>
<accession>A0ABP7N5P0</accession>
<sequence>MKSLILEHLNNHQSSWSLGTFGALGEFLYDEGEERLITPNDQSPNDPLTIATSRGALRIENLTECTAVAYETSRKDRDLWGQAVAFCLPESSAKMHHRETITELGPDQHSILEANQADVLFDLGLKTPYVDVCIRTSTPELITALRAAEGTDILAEDNVAFGHILKHHPHRAFLSRIGRLEVYQPIGIEKSPEGPHTHVLPKLLASGLHHPANSPIPKGLISGLMLYPASPCFDAVGNQTPFDLNAHQCFQQILKQYGLPDYLDEKERIIAALNHSESAGNYPAPANRLRRLAARIALRQRFHVVGDSNQLQQWRTRFDRPENKSQESQPEHAGAHE</sequence>
<feature type="region of interest" description="Disordered" evidence="1">
    <location>
        <begin position="313"/>
        <end position="337"/>
    </location>
</feature>
<proteinExistence type="predicted"/>
<dbReference type="InterPro" id="IPR053838">
    <property type="entry name" value="DUF6925"/>
</dbReference>
<protein>
    <submittedName>
        <fullName evidence="2">Uncharacterized protein</fullName>
    </submittedName>
</protein>
<dbReference type="Proteomes" id="UP001501565">
    <property type="component" value="Unassembled WGS sequence"/>
</dbReference>